<feature type="transmembrane region" description="Helical" evidence="1">
    <location>
        <begin position="16"/>
        <end position="35"/>
    </location>
</feature>
<evidence type="ECO:0000313" key="3">
    <source>
        <dbReference type="Proteomes" id="UP000254208"/>
    </source>
</evidence>
<name>A0A379FQ87_PRORE</name>
<keyword evidence="1" id="KW-0472">Membrane</keyword>
<evidence type="ECO:0000313" key="2">
    <source>
        <dbReference type="EMBL" id="SUC30797.1"/>
    </source>
</evidence>
<proteinExistence type="predicted"/>
<protein>
    <submittedName>
        <fullName evidence="2">Uncharacterized protein</fullName>
    </submittedName>
</protein>
<gene>
    <name evidence="2" type="ORF">NCTC11801_01737</name>
</gene>
<dbReference type="EMBL" id="UGTZ01000001">
    <property type="protein sequence ID" value="SUC30797.1"/>
    <property type="molecule type" value="Genomic_DNA"/>
</dbReference>
<sequence>MKSYLLSILKNLEKPWVILLVLFSIAITLGFILYFSPEILEIQPNSEKTI</sequence>
<reference evidence="2 3" key="1">
    <citation type="submission" date="2018-06" db="EMBL/GenBank/DDBJ databases">
        <authorList>
            <consortium name="Pathogen Informatics"/>
            <person name="Doyle S."/>
        </authorList>
    </citation>
    <scope>NUCLEOTIDE SEQUENCE [LARGE SCALE GENOMIC DNA]</scope>
    <source>
        <strain evidence="2 3">NCTC11801</strain>
    </source>
</reference>
<evidence type="ECO:0000256" key="1">
    <source>
        <dbReference type="SAM" id="Phobius"/>
    </source>
</evidence>
<accession>A0A379FQ87</accession>
<keyword evidence="1" id="KW-0812">Transmembrane</keyword>
<organism evidence="2 3">
    <name type="scientific">Providencia rettgeri</name>
    <dbReference type="NCBI Taxonomy" id="587"/>
    <lineage>
        <taxon>Bacteria</taxon>
        <taxon>Pseudomonadati</taxon>
        <taxon>Pseudomonadota</taxon>
        <taxon>Gammaproteobacteria</taxon>
        <taxon>Enterobacterales</taxon>
        <taxon>Morganellaceae</taxon>
        <taxon>Providencia</taxon>
    </lineage>
</organism>
<dbReference type="Proteomes" id="UP000254208">
    <property type="component" value="Unassembled WGS sequence"/>
</dbReference>
<keyword evidence="1" id="KW-1133">Transmembrane helix</keyword>
<dbReference type="AlphaFoldDB" id="A0A379FQ87"/>